<evidence type="ECO:0000256" key="1">
    <source>
        <dbReference type="ARBA" id="ARBA00023015"/>
    </source>
</evidence>
<keyword evidence="6" id="KW-1185">Reference proteome</keyword>
<evidence type="ECO:0000313" key="5">
    <source>
        <dbReference type="EMBL" id="MFD3263742.1"/>
    </source>
</evidence>
<dbReference type="PANTHER" id="PTHR44688">
    <property type="entry name" value="DNA-BINDING TRANSCRIPTIONAL ACTIVATOR DEVR_DOSR"/>
    <property type="match status" value="1"/>
</dbReference>
<gene>
    <name evidence="5" type="ORF">OCL97_07120</name>
</gene>
<evidence type="ECO:0000256" key="2">
    <source>
        <dbReference type="ARBA" id="ARBA00023125"/>
    </source>
</evidence>
<organism evidence="5 6">
    <name type="scientific">Phenylobacterium ferrooxidans</name>
    <dbReference type="NCBI Taxonomy" id="2982689"/>
    <lineage>
        <taxon>Bacteria</taxon>
        <taxon>Pseudomonadati</taxon>
        <taxon>Pseudomonadota</taxon>
        <taxon>Alphaproteobacteria</taxon>
        <taxon>Caulobacterales</taxon>
        <taxon>Caulobacteraceae</taxon>
        <taxon>Phenylobacterium</taxon>
    </lineage>
</organism>
<dbReference type="SUPFAM" id="SSF46894">
    <property type="entry name" value="C-terminal effector domain of the bipartite response regulators"/>
    <property type="match status" value="1"/>
</dbReference>
<dbReference type="SMART" id="SM00421">
    <property type="entry name" value="HTH_LUXR"/>
    <property type="match status" value="1"/>
</dbReference>
<dbReference type="InterPro" id="IPR000792">
    <property type="entry name" value="Tscrpt_reg_LuxR_C"/>
</dbReference>
<sequence length="198" mass="20949">MRAVIVSSQPLCRDALAAVARDDLGAAEVVAVIDLTQVGRELEPDLLVLDLPAEADAGRWIARGAQIPAGCHVLVVPHRDLALARLAHAQGYKGLLPKSSERPLMAAALRLVLAGGEYFPCFEELVAGATPDLETGSARLSNRQREVLAVMGQGLTNKEIAKQLGISIATVKLHVQAILAATGARNRTEAVSRLKQAD</sequence>
<dbReference type="Pfam" id="PF00196">
    <property type="entry name" value="GerE"/>
    <property type="match status" value="1"/>
</dbReference>
<accession>A0ABW6CU57</accession>
<name>A0ABW6CU57_9CAUL</name>
<dbReference type="Gene3D" id="3.40.50.2300">
    <property type="match status" value="1"/>
</dbReference>
<proteinExistence type="predicted"/>
<dbReference type="InterPro" id="IPR016032">
    <property type="entry name" value="Sig_transdc_resp-reg_C-effctor"/>
</dbReference>
<dbReference type="Proteomes" id="UP001598130">
    <property type="component" value="Unassembled WGS sequence"/>
</dbReference>
<evidence type="ECO:0000259" key="4">
    <source>
        <dbReference type="PROSITE" id="PS50043"/>
    </source>
</evidence>
<dbReference type="CDD" id="cd06170">
    <property type="entry name" value="LuxR_C_like"/>
    <property type="match status" value="1"/>
</dbReference>
<dbReference type="PRINTS" id="PR00038">
    <property type="entry name" value="HTHLUXR"/>
</dbReference>
<feature type="domain" description="HTH luxR-type" evidence="4">
    <location>
        <begin position="133"/>
        <end position="198"/>
    </location>
</feature>
<keyword evidence="1" id="KW-0805">Transcription regulation</keyword>
<dbReference type="SUPFAM" id="SSF52172">
    <property type="entry name" value="CheY-like"/>
    <property type="match status" value="1"/>
</dbReference>
<reference evidence="5 6" key="1">
    <citation type="submission" date="2022-09" db="EMBL/GenBank/DDBJ databases">
        <title>New species of Phenylobacterium.</title>
        <authorList>
            <person name="Mieszkin S."/>
        </authorList>
    </citation>
    <scope>NUCLEOTIDE SEQUENCE [LARGE SCALE GENOMIC DNA]</scope>
    <source>
        <strain evidence="5 6">HK31-G</strain>
    </source>
</reference>
<dbReference type="RefSeq" id="WP_377368883.1">
    <property type="nucleotide sequence ID" value="NZ_JAOTJD010000010.1"/>
</dbReference>
<dbReference type="EMBL" id="JAOTJD010000010">
    <property type="protein sequence ID" value="MFD3263742.1"/>
    <property type="molecule type" value="Genomic_DNA"/>
</dbReference>
<dbReference type="PROSITE" id="PS50043">
    <property type="entry name" value="HTH_LUXR_2"/>
    <property type="match status" value="1"/>
</dbReference>
<comment type="caution">
    <text evidence="5">The sequence shown here is derived from an EMBL/GenBank/DDBJ whole genome shotgun (WGS) entry which is preliminary data.</text>
</comment>
<keyword evidence="2" id="KW-0238">DNA-binding</keyword>
<dbReference type="InterPro" id="IPR011006">
    <property type="entry name" value="CheY-like_superfamily"/>
</dbReference>
<dbReference type="PANTHER" id="PTHR44688:SF16">
    <property type="entry name" value="DNA-BINDING TRANSCRIPTIONAL ACTIVATOR DEVR_DOSR"/>
    <property type="match status" value="1"/>
</dbReference>
<evidence type="ECO:0000256" key="3">
    <source>
        <dbReference type="ARBA" id="ARBA00023163"/>
    </source>
</evidence>
<protein>
    <submittedName>
        <fullName evidence="5">Response regulator transcription factor</fullName>
    </submittedName>
</protein>
<evidence type="ECO:0000313" key="6">
    <source>
        <dbReference type="Proteomes" id="UP001598130"/>
    </source>
</evidence>
<keyword evidence="3" id="KW-0804">Transcription</keyword>